<reference evidence="6 7" key="1">
    <citation type="submission" date="2019-03" db="EMBL/GenBank/DDBJ databases">
        <title>Genomic Encyclopedia of Type Strains, Phase IV (KMG-IV): sequencing the most valuable type-strain genomes for metagenomic binning, comparative biology and taxonomic classification.</title>
        <authorList>
            <person name="Goeker M."/>
        </authorList>
    </citation>
    <scope>NUCLEOTIDE SEQUENCE [LARGE SCALE GENOMIC DNA]</scope>
    <source>
        <strain evidence="6 7">DSM 24591</strain>
    </source>
</reference>
<dbReference type="OrthoDB" id="9802772at2"/>
<evidence type="ECO:0000313" key="6">
    <source>
        <dbReference type="EMBL" id="TCT03082.1"/>
    </source>
</evidence>
<gene>
    <name evidence="6" type="ORF">EDC26_11649</name>
</gene>
<keyword evidence="4 6" id="KW-0067">ATP-binding</keyword>
<dbReference type="GO" id="GO:0015833">
    <property type="term" value="P:peptide transport"/>
    <property type="evidence" value="ECO:0007669"/>
    <property type="project" value="InterPro"/>
</dbReference>
<dbReference type="Proteomes" id="UP000295525">
    <property type="component" value="Unassembled WGS sequence"/>
</dbReference>
<dbReference type="GO" id="GO:0055085">
    <property type="term" value="P:transmembrane transport"/>
    <property type="evidence" value="ECO:0007669"/>
    <property type="project" value="UniProtKB-ARBA"/>
</dbReference>
<keyword evidence="3" id="KW-0547">Nucleotide-binding</keyword>
<dbReference type="InterPro" id="IPR003593">
    <property type="entry name" value="AAA+_ATPase"/>
</dbReference>
<accession>A0A4R3LRI2</accession>
<dbReference type="EMBL" id="SMAJ01000016">
    <property type="protein sequence ID" value="TCT03082.1"/>
    <property type="molecule type" value="Genomic_DNA"/>
</dbReference>
<dbReference type="SUPFAM" id="SSF52540">
    <property type="entry name" value="P-loop containing nucleoside triphosphate hydrolases"/>
    <property type="match status" value="1"/>
</dbReference>
<dbReference type="NCBIfam" id="TIGR01727">
    <property type="entry name" value="oligo_HPY"/>
    <property type="match status" value="1"/>
</dbReference>
<dbReference type="PROSITE" id="PS00211">
    <property type="entry name" value="ABC_TRANSPORTER_1"/>
    <property type="match status" value="1"/>
</dbReference>
<dbReference type="CDD" id="cd03257">
    <property type="entry name" value="ABC_NikE_OppD_transporters"/>
    <property type="match status" value="1"/>
</dbReference>
<feature type="domain" description="ABC transporter" evidence="5">
    <location>
        <begin position="4"/>
        <end position="259"/>
    </location>
</feature>
<evidence type="ECO:0000256" key="2">
    <source>
        <dbReference type="ARBA" id="ARBA00022475"/>
    </source>
</evidence>
<dbReference type="InterPro" id="IPR003439">
    <property type="entry name" value="ABC_transporter-like_ATP-bd"/>
</dbReference>
<organism evidence="6 7">
    <name type="scientific">Paralcaligenes ureilyticus</name>
    <dbReference type="NCBI Taxonomy" id="627131"/>
    <lineage>
        <taxon>Bacteria</taxon>
        <taxon>Pseudomonadati</taxon>
        <taxon>Pseudomonadota</taxon>
        <taxon>Betaproteobacteria</taxon>
        <taxon>Burkholderiales</taxon>
        <taxon>Alcaligenaceae</taxon>
        <taxon>Paralcaligenes</taxon>
    </lineage>
</organism>
<dbReference type="Pfam" id="PF00005">
    <property type="entry name" value="ABC_tran"/>
    <property type="match status" value="1"/>
</dbReference>
<evidence type="ECO:0000256" key="4">
    <source>
        <dbReference type="ARBA" id="ARBA00022840"/>
    </source>
</evidence>
<dbReference type="InterPro" id="IPR017871">
    <property type="entry name" value="ABC_transporter-like_CS"/>
</dbReference>
<dbReference type="InterPro" id="IPR050319">
    <property type="entry name" value="ABC_transp_ATP-bind"/>
</dbReference>
<evidence type="ECO:0000259" key="5">
    <source>
        <dbReference type="PROSITE" id="PS50893"/>
    </source>
</evidence>
<evidence type="ECO:0000313" key="7">
    <source>
        <dbReference type="Proteomes" id="UP000295525"/>
    </source>
</evidence>
<keyword evidence="7" id="KW-1185">Reference proteome</keyword>
<evidence type="ECO:0000256" key="1">
    <source>
        <dbReference type="ARBA" id="ARBA00022448"/>
    </source>
</evidence>
<proteinExistence type="predicted"/>
<keyword evidence="2" id="KW-1003">Cell membrane</keyword>
<dbReference type="GO" id="GO:0005524">
    <property type="term" value="F:ATP binding"/>
    <property type="evidence" value="ECO:0007669"/>
    <property type="project" value="UniProtKB-KW"/>
</dbReference>
<evidence type="ECO:0000256" key="3">
    <source>
        <dbReference type="ARBA" id="ARBA00022741"/>
    </source>
</evidence>
<dbReference type="GO" id="GO:0016887">
    <property type="term" value="F:ATP hydrolysis activity"/>
    <property type="evidence" value="ECO:0007669"/>
    <property type="project" value="InterPro"/>
</dbReference>
<dbReference type="RefSeq" id="WP_132584659.1">
    <property type="nucleotide sequence ID" value="NZ_SMAJ01000016.1"/>
</dbReference>
<dbReference type="PANTHER" id="PTHR43776">
    <property type="entry name" value="TRANSPORT ATP-BINDING PROTEIN"/>
    <property type="match status" value="1"/>
</dbReference>
<keyword evidence="2" id="KW-0472">Membrane</keyword>
<dbReference type="SMART" id="SM00382">
    <property type="entry name" value="AAA"/>
    <property type="match status" value="1"/>
</dbReference>
<dbReference type="Pfam" id="PF08352">
    <property type="entry name" value="oligo_HPY"/>
    <property type="match status" value="1"/>
</dbReference>
<dbReference type="Gene3D" id="3.40.50.300">
    <property type="entry name" value="P-loop containing nucleotide triphosphate hydrolases"/>
    <property type="match status" value="1"/>
</dbReference>
<name>A0A4R3LRI2_9BURK</name>
<dbReference type="InterPro" id="IPR013563">
    <property type="entry name" value="Oligopep_ABC_C"/>
</dbReference>
<dbReference type="FunFam" id="3.40.50.300:FF:000016">
    <property type="entry name" value="Oligopeptide ABC transporter ATP-binding component"/>
    <property type="match status" value="1"/>
</dbReference>
<protein>
    <submittedName>
        <fullName evidence="6">Peptide/nickel transport system ATP-binding protein/oligopeptide transport system ATP-binding protein</fullName>
    </submittedName>
</protein>
<keyword evidence="1" id="KW-0813">Transport</keyword>
<sequence length="325" mass="35995">MAILSVEHLTKHFSLGRSLGAVLRRQPPSWIKPLEDMSFSIDEGEILGIVGESGCGKSTACNLIAKLDDPTSGNIVFDGENVTHLSKTALARYRAQVQLIFQDPFDSLNPRLKVFDIVAEAPRALKLWDEAEIARRVPEMLALVGLRPERYAQRYPHQLSGGERQRVGIASALIPEPRLVIADEPVSMLDVSIRADVMDLLRDLSARLKFSCLYVSHDLSILTHLCDRVMVMYLGQLVEVASAHDLVNSPRHPYTRALVAAVPVPDPTYRRQPVEIMGELAKPINPPSGCRFAPRCHLAMAQCSETPEMTWVAERHTVACHAVVA</sequence>
<comment type="caution">
    <text evidence="6">The sequence shown here is derived from an EMBL/GenBank/DDBJ whole genome shotgun (WGS) entry which is preliminary data.</text>
</comment>
<dbReference type="PROSITE" id="PS50893">
    <property type="entry name" value="ABC_TRANSPORTER_2"/>
    <property type="match status" value="1"/>
</dbReference>
<dbReference type="InterPro" id="IPR027417">
    <property type="entry name" value="P-loop_NTPase"/>
</dbReference>
<dbReference type="AlphaFoldDB" id="A0A4R3LRI2"/>